<proteinExistence type="predicted"/>
<sequence length="684" mass="73612">MALRELPIMRLESLARHWEFDAYRYARWEVEARRAFAPYADTAMQLAQRRAAWSATRAAGLLDGLPPILSQRRPASAHRVRPGRRGGGHRRHRPPPVARRRAAAVARPGPCDRYARIAGRHAPRAGHRNPVRARLQCRRRCQPAGAARGPAVVAAADSDPGPAQQARRLRRHRPRRAPLAASPRVHLAAAGHAVGDGAGAACAAAGAGVRAGAGAGARAAPAAVRHRPLARHAAVCRHRPVCARPRRRGGRGRRRHLSPVLAGIERAGVRPDAVDAAAASLAGRARVPRAEHLAAARAASARHRRGGHAGGGVCMQYLRQYLSGGNAHQRRDRQRLHGAGPVCQRGRVPRLAAPVLTTVLRAATGAPPGSGAAGRLRPPAGAGGIGRLAAVQPVSFPRAAPVARLRHDRDGRGRGRGRSVGAPGRRAGVLRVDLAGAVDCARRAAPAARRAARAYAAAARRWQQHRIAQLLRGAGLGLPAGAVGGRLPGEPADHRVRRAGRGHRLRLAERGQQFCVGPGADVRAVDPARRRGRRCRHLGHRARDRPARHHHPHVRRRRRRRAQWLAVKRQPHQLDHVRPQPAFRDHGGRGVRGRSGRRDRVAARRDGGHGRRGGRSRARGPADRLRRERAELHRARLDRGRRPVDDGAQRCTGPHAGGADGSGHRDSQPADRHQPAPPGCAASQ</sequence>
<feature type="compositionally biased region" description="Basic and acidic residues" evidence="1">
    <location>
        <begin position="620"/>
        <end position="648"/>
    </location>
</feature>
<feature type="region of interest" description="Disordered" evidence="1">
    <location>
        <begin position="538"/>
        <end position="684"/>
    </location>
</feature>
<feature type="compositionally biased region" description="Low complexity" evidence="1">
    <location>
        <begin position="148"/>
        <end position="166"/>
    </location>
</feature>
<gene>
    <name evidence="2" type="ORF">Tci_000267</name>
</gene>
<evidence type="ECO:0000256" key="1">
    <source>
        <dbReference type="SAM" id="MobiDB-lite"/>
    </source>
</evidence>
<comment type="caution">
    <text evidence="2">The sequence shown here is derived from an EMBL/GenBank/DDBJ whole genome shotgun (WGS) entry which is preliminary data.</text>
</comment>
<feature type="compositionally biased region" description="Basic residues" evidence="1">
    <location>
        <begin position="538"/>
        <end position="562"/>
    </location>
</feature>
<feature type="compositionally biased region" description="Basic and acidic residues" evidence="1">
    <location>
        <begin position="662"/>
        <end position="674"/>
    </location>
</feature>
<feature type="compositionally biased region" description="Basic and acidic residues" evidence="1">
    <location>
        <begin position="572"/>
        <end position="588"/>
    </location>
</feature>
<evidence type="ECO:0000313" key="2">
    <source>
        <dbReference type="EMBL" id="GEU28289.1"/>
    </source>
</evidence>
<reference evidence="2" key="1">
    <citation type="journal article" date="2019" name="Sci. Rep.">
        <title>Draft genome of Tanacetum cinerariifolium, the natural source of mosquito coil.</title>
        <authorList>
            <person name="Yamashiro T."/>
            <person name="Shiraishi A."/>
            <person name="Satake H."/>
            <person name="Nakayama K."/>
        </authorList>
    </citation>
    <scope>NUCLEOTIDE SEQUENCE</scope>
</reference>
<organism evidence="2">
    <name type="scientific">Tanacetum cinerariifolium</name>
    <name type="common">Dalmatian daisy</name>
    <name type="synonym">Chrysanthemum cinerariifolium</name>
    <dbReference type="NCBI Taxonomy" id="118510"/>
    <lineage>
        <taxon>Eukaryota</taxon>
        <taxon>Viridiplantae</taxon>
        <taxon>Streptophyta</taxon>
        <taxon>Embryophyta</taxon>
        <taxon>Tracheophyta</taxon>
        <taxon>Spermatophyta</taxon>
        <taxon>Magnoliopsida</taxon>
        <taxon>eudicotyledons</taxon>
        <taxon>Gunneridae</taxon>
        <taxon>Pentapetalae</taxon>
        <taxon>asterids</taxon>
        <taxon>campanulids</taxon>
        <taxon>Asterales</taxon>
        <taxon>Asteraceae</taxon>
        <taxon>Asteroideae</taxon>
        <taxon>Anthemideae</taxon>
        <taxon>Anthemidinae</taxon>
        <taxon>Tanacetum</taxon>
    </lineage>
</organism>
<feature type="compositionally biased region" description="Basic and acidic residues" evidence="1">
    <location>
        <begin position="596"/>
        <end position="609"/>
    </location>
</feature>
<protein>
    <submittedName>
        <fullName evidence="2">Uncharacterized protein</fullName>
    </submittedName>
</protein>
<feature type="region of interest" description="Disordered" evidence="1">
    <location>
        <begin position="148"/>
        <end position="183"/>
    </location>
</feature>
<feature type="compositionally biased region" description="Basic residues" evidence="1">
    <location>
        <begin position="75"/>
        <end position="102"/>
    </location>
</feature>
<accession>A0A699GEG5</accession>
<dbReference type="AlphaFoldDB" id="A0A699GEG5"/>
<feature type="compositionally biased region" description="Basic residues" evidence="1">
    <location>
        <begin position="167"/>
        <end position="176"/>
    </location>
</feature>
<name>A0A699GEG5_TANCI</name>
<dbReference type="EMBL" id="BKCJ010000003">
    <property type="protein sequence ID" value="GEU28289.1"/>
    <property type="molecule type" value="Genomic_DNA"/>
</dbReference>
<feature type="region of interest" description="Disordered" evidence="1">
    <location>
        <begin position="66"/>
        <end position="105"/>
    </location>
</feature>
<feature type="region of interest" description="Disordered" evidence="1">
    <location>
        <begin position="400"/>
        <end position="424"/>
    </location>
</feature>